<feature type="binding site" evidence="9">
    <location>
        <position position="126"/>
    </location>
    <ligand>
        <name>Zn(2+)</name>
        <dbReference type="ChEBI" id="CHEBI:29105"/>
        <note>catalytic</note>
    </ligand>
</feature>
<evidence type="ECO:0000256" key="9">
    <source>
        <dbReference type="HAMAP-Rule" id="MF_00009"/>
    </source>
</evidence>
<sequence>MSIEVNNESAIDIDEAVLQRMAAYTLDAMKVHPDAELAVVLVDEAAMEQLHVQWMDEPGPTDVLSFPMDELRPGTVDAVTPAGLLGDVVICPQVAQAQAEASGHATIDEIKLLLTHGILHLLGFDHAEPADEKEMFGLQRDILLSFSTTERGGGSMAGVAPEPTTGDPVPTRSSGKHGGSASATDSSATDAGDAPE</sequence>
<dbReference type="GO" id="GO:0005737">
    <property type="term" value="C:cytoplasm"/>
    <property type="evidence" value="ECO:0007669"/>
    <property type="project" value="UniProtKB-SubCell"/>
</dbReference>
<comment type="similarity">
    <text evidence="1 9">Belongs to the endoribonuclease YbeY family.</text>
</comment>
<dbReference type="SUPFAM" id="SSF55486">
    <property type="entry name" value="Metalloproteases ('zincins'), catalytic domain"/>
    <property type="match status" value="1"/>
</dbReference>
<evidence type="ECO:0000256" key="6">
    <source>
        <dbReference type="ARBA" id="ARBA00022759"/>
    </source>
</evidence>
<dbReference type="GO" id="GO:0004521">
    <property type="term" value="F:RNA endonuclease activity"/>
    <property type="evidence" value="ECO:0007669"/>
    <property type="project" value="UniProtKB-UniRule"/>
</dbReference>
<keyword evidence="9" id="KW-0963">Cytoplasm</keyword>
<dbReference type="InterPro" id="IPR023091">
    <property type="entry name" value="MetalPrtase_cat_dom_sf_prd"/>
</dbReference>
<keyword evidence="8 9" id="KW-0862">Zinc</keyword>
<name>A0A7X5R054_9MICO</name>
<comment type="caution">
    <text evidence="11">The sequence shown here is derived from an EMBL/GenBank/DDBJ whole genome shotgun (WGS) entry which is preliminary data.</text>
</comment>
<keyword evidence="12" id="KW-1185">Reference proteome</keyword>
<dbReference type="EC" id="3.1.-.-" evidence="9"/>
<dbReference type="NCBIfam" id="TIGR00043">
    <property type="entry name" value="rRNA maturation RNase YbeY"/>
    <property type="match status" value="1"/>
</dbReference>
<evidence type="ECO:0000256" key="1">
    <source>
        <dbReference type="ARBA" id="ARBA00010875"/>
    </source>
</evidence>
<keyword evidence="3 9" id="KW-0698">rRNA processing</keyword>
<dbReference type="Gene3D" id="3.40.390.30">
    <property type="entry name" value="Metalloproteases ('zincins'), catalytic domain"/>
    <property type="match status" value="1"/>
</dbReference>
<protein>
    <recommendedName>
        <fullName evidence="9">Endoribonuclease YbeY</fullName>
        <ecNumber evidence="9">3.1.-.-</ecNumber>
    </recommendedName>
</protein>
<dbReference type="PROSITE" id="PS01306">
    <property type="entry name" value="UPF0054"/>
    <property type="match status" value="1"/>
</dbReference>
<evidence type="ECO:0000313" key="12">
    <source>
        <dbReference type="Proteomes" id="UP000541033"/>
    </source>
</evidence>
<reference evidence="11 12" key="1">
    <citation type="submission" date="2020-02" db="EMBL/GenBank/DDBJ databases">
        <title>Sequencing the genomes of 1000 actinobacteria strains.</title>
        <authorList>
            <person name="Klenk H.-P."/>
        </authorList>
    </citation>
    <scope>NUCLEOTIDE SEQUENCE [LARGE SCALE GENOMIC DNA]</scope>
    <source>
        <strain evidence="11 12">DSM 27960</strain>
    </source>
</reference>
<dbReference type="GO" id="GO:0004222">
    <property type="term" value="F:metalloendopeptidase activity"/>
    <property type="evidence" value="ECO:0007669"/>
    <property type="project" value="InterPro"/>
</dbReference>
<comment type="cofactor">
    <cofactor evidence="9">
        <name>Zn(2+)</name>
        <dbReference type="ChEBI" id="CHEBI:29105"/>
    </cofactor>
    <text evidence="9">Binds 1 zinc ion.</text>
</comment>
<gene>
    <name evidence="9" type="primary">ybeY</name>
    <name evidence="11" type="ORF">FHX76_000868</name>
</gene>
<keyword evidence="2 9" id="KW-0690">Ribosome biogenesis</keyword>
<evidence type="ECO:0000256" key="2">
    <source>
        <dbReference type="ARBA" id="ARBA00022517"/>
    </source>
</evidence>
<feature type="binding site" evidence="9">
    <location>
        <position position="116"/>
    </location>
    <ligand>
        <name>Zn(2+)</name>
        <dbReference type="ChEBI" id="CHEBI:29105"/>
        <note>catalytic</note>
    </ligand>
</feature>
<dbReference type="PANTHER" id="PTHR46986">
    <property type="entry name" value="ENDORIBONUCLEASE YBEY, CHLOROPLASTIC"/>
    <property type="match status" value="1"/>
</dbReference>
<dbReference type="InterPro" id="IPR002036">
    <property type="entry name" value="YbeY"/>
</dbReference>
<evidence type="ECO:0000256" key="5">
    <source>
        <dbReference type="ARBA" id="ARBA00022723"/>
    </source>
</evidence>
<dbReference type="EMBL" id="JAAMOX010000001">
    <property type="protein sequence ID" value="NIH53000.1"/>
    <property type="molecule type" value="Genomic_DNA"/>
</dbReference>
<keyword evidence="4 9" id="KW-0540">Nuclease</keyword>
<proteinExistence type="inferred from homology"/>
<evidence type="ECO:0000256" key="8">
    <source>
        <dbReference type="ARBA" id="ARBA00022833"/>
    </source>
</evidence>
<keyword evidence="5 9" id="KW-0479">Metal-binding</keyword>
<dbReference type="GO" id="GO:0006364">
    <property type="term" value="P:rRNA processing"/>
    <property type="evidence" value="ECO:0007669"/>
    <property type="project" value="UniProtKB-UniRule"/>
</dbReference>
<dbReference type="GO" id="GO:0008270">
    <property type="term" value="F:zinc ion binding"/>
    <property type="evidence" value="ECO:0007669"/>
    <property type="project" value="UniProtKB-UniRule"/>
</dbReference>
<dbReference type="HAMAP" id="MF_00009">
    <property type="entry name" value="Endoribonucl_YbeY"/>
    <property type="match status" value="1"/>
</dbReference>
<evidence type="ECO:0000256" key="7">
    <source>
        <dbReference type="ARBA" id="ARBA00022801"/>
    </source>
</evidence>
<keyword evidence="7 9" id="KW-0378">Hydrolase</keyword>
<dbReference type="Pfam" id="PF02130">
    <property type="entry name" value="YbeY"/>
    <property type="match status" value="1"/>
</dbReference>
<feature type="region of interest" description="Disordered" evidence="10">
    <location>
        <begin position="149"/>
        <end position="196"/>
    </location>
</feature>
<comment type="subcellular location">
    <subcellularLocation>
        <location evidence="9">Cytoplasm</location>
    </subcellularLocation>
</comment>
<organism evidence="11 12">
    <name type="scientific">Lysinibacter cavernae</name>
    <dbReference type="NCBI Taxonomy" id="1640652"/>
    <lineage>
        <taxon>Bacteria</taxon>
        <taxon>Bacillati</taxon>
        <taxon>Actinomycetota</taxon>
        <taxon>Actinomycetes</taxon>
        <taxon>Micrococcales</taxon>
        <taxon>Microbacteriaceae</taxon>
        <taxon>Lysinibacter</taxon>
    </lineage>
</organism>
<evidence type="ECO:0000256" key="4">
    <source>
        <dbReference type="ARBA" id="ARBA00022722"/>
    </source>
</evidence>
<evidence type="ECO:0000256" key="3">
    <source>
        <dbReference type="ARBA" id="ARBA00022552"/>
    </source>
</evidence>
<comment type="function">
    <text evidence="9">Single strand-specific metallo-endoribonuclease involved in late-stage 70S ribosome quality control and in maturation of the 3' terminus of the 16S rRNA.</text>
</comment>
<accession>A0A7X5R054</accession>
<keyword evidence="6 9" id="KW-0255">Endonuclease</keyword>
<evidence type="ECO:0000256" key="10">
    <source>
        <dbReference type="SAM" id="MobiDB-lite"/>
    </source>
</evidence>
<feature type="compositionally biased region" description="Low complexity" evidence="10">
    <location>
        <begin position="179"/>
        <end position="196"/>
    </location>
</feature>
<dbReference type="PANTHER" id="PTHR46986:SF1">
    <property type="entry name" value="ENDORIBONUCLEASE YBEY, CHLOROPLASTIC"/>
    <property type="match status" value="1"/>
</dbReference>
<dbReference type="InterPro" id="IPR020549">
    <property type="entry name" value="YbeY_CS"/>
</dbReference>
<dbReference type="AlphaFoldDB" id="A0A7X5R054"/>
<feature type="binding site" evidence="9">
    <location>
        <position position="120"/>
    </location>
    <ligand>
        <name>Zn(2+)</name>
        <dbReference type="ChEBI" id="CHEBI:29105"/>
        <note>catalytic</note>
    </ligand>
</feature>
<evidence type="ECO:0000313" key="11">
    <source>
        <dbReference type="EMBL" id="NIH53000.1"/>
    </source>
</evidence>
<dbReference type="Proteomes" id="UP000541033">
    <property type="component" value="Unassembled WGS sequence"/>
</dbReference>